<proteinExistence type="predicted"/>
<evidence type="ECO:0000313" key="1">
    <source>
        <dbReference type="EMBL" id="KAJ7320781.1"/>
    </source>
</evidence>
<keyword evidence="2" id="KW-1185">Reference proteome</keyword>
<sequence>MAMNLMSRLEHLTIRFNSFTMPERISLLTFPQLLSCRLTLGRTIDTGGSIIASFLTRHPTLKCVRTDCHSSQICLPNLQYFEGYADYAPILAQGITRGLKAARMIWHSGRQPQDVNAVVAALASLTDSTLPFVSSHKFVSREYSIVLASLSRHIPHTRSLGIQLIHPWLMNEASDSIKHITECLPQFRHLAYFSLDRTMPAFRQAVKADTKKHYRAIVQTWGSVCPTLKACSFFDHAWKKLDGSWEEYPFQEFLTQSKLSAFAEN</sequence>
<accession>A0AAD6ZGD8</accession>
<name>A0AAD6ZGD8_9AGAR</name>
<gene>
    <name evidence="1" type="ORF">DFH08DRAFT_942133</name>
</gene>
<dbReference type="Proteomes" id="UP001218218">
    <property type="component" value="Unassembled WGS sequence"/>
</dbReference>
<protein>
    <submittedName>
        <fullName evidence="1">Uncharacterized protein</fullName>
    </submittedName>
</protein>
<comment type="caution">
    <text evidence="1">The sequence shown here is derived from an EMBL/GenBank/DDBJ whole genome shotgun (WGS) entry which is preliminary data.</text>
</comment>
<organism evidence="1 2">
    <name type="scientific">Mycena albidolilacea</name>
    <dbReference type="NCBI Taxonomy" id="1033008"/>
    <lineage>
        <taxon>Eukaryota</taxon>
        <taxon>Fungi</taxon>
        <taxon>Dikarya</taxon>
        <taxon>Basidiomycota</taxon>
        <taxon>Agaricomycotina</taxon>
        <taxon>Agaricomycetes</taxon>
        <taxon>Agaricomycetidae</taxon>
        <taxon>Agaricales</taxon>
        <taxon>Marasmiineae</taxon>
        <taxon>Mycenaceae</taxon>
        <taxon>Mycena</taxon>
    </lineage>
</organism>
<dbReference type="EMBL" id="JARIHO010000053">
    <property type="protein sequence ID" value="KAJ7320781.1"/>
    <property type="molecule type" value="Genomic_DNA"/>
</dbReference>
<evidence type="ECO:0000313" key="2">
    <source>
        <dbReference type="Proteomes" id="UP001218218"/>
    </source>
</evidence>
<reference evidence="1" key="1">
    <citation type="submission" date="2023-03" db="EMBL/GenBank/DDBJ databases">
        <title>Massive genome expansion in bonnet fungi (Mycena s.s.) driven by repeated elements and novel gene families across ecological guilds.</title>
        <authorList>
            <consortium name="Lawrence Berkeley National Laboratory"/>
            <person name="Harder C.B."/>
            <person name="Miyauchi S."/>
            <person name="Viragh M."/>
            <person name="Kuo A."/>
            <person name="Thoen E."/>
            <person name="Andreopoulos B."/>
            <person name="Lu D."/>
            <person name="Skrede I."/>
            <person name="Drula E."/>
            <person name="Henrissat B."/>
            <person name="Morin E."/>
            <person name="Kohler A."/>
            <person name="Barry K."/>
            <person name="LaButti K."/>
            <person name="Morin E."/>
            <person name="Salamov A."/>
            <person name="Lipzen A."/>
            <person name="Mereny Z."/>
            <person name="Hegedus B."/>
            <person name="Baldrian P."/>
            <person name="Stursova M."/>
            <person name="Weitz H."/>
            <person name="Taylor A."/>
            <person name="Grigoriev I.V."/>
            <person name="Nagy L.G."/>
            <person name="Martin F."/>
            <person name="Kauserud H."/>
        </authorList>
    </citation>
    <scope>NUCLEOTIDE SEQUENCE</scope>
    <source>
        <strain evidence="1">CBHHK002</strain>
    </source>
</reference>
<dbReference type="AlphaFoldDB" id="A0AAD6ZGD8"/>